<evidence type="ECO:0000259" key="1">
    <source>
        <dbReference type="PROSITE" id="PS51819"/>
    </source>
</evidence>
<evidence type="ECO:0000313" key="3">
    <source>
        <dbReference type="Proteomes" id="UP001652503"/>
    </source>
</evidence>
<dbReference type="InterPro" id="IPR029068">
    <property type="entry name" value="Glyas_Bleomycin-R_OHBP_Dase"/>
</dbReference>
<reference evidence="2 3" key="1">
    <citation type="submission" date="2022-10" db="EMBL/GenBank/DDBJ databases">
        <title>Defluviimonas sp. nov., isolated from ocean surface water.</title>
        <authorList>
            <person name="He W."/>
            <person name="Wang L."/>
            <person name="Zhang D.-F."/>
        </authorList>
    </citation>
    <scope>NUCLEOTIDE SEQUENCE [LARGE SCALE GENOMIC DNA]</scope>
    <source>
        <strain evidence="2 3">WL0075</strain>
    </source>
</reference>
<dbReference type="SUPFAM" id="SSF54593">
    <property type="entry name" value="Glyoxalase/Bleomycin resistance protein/Dihydroxybiphenyl dioxygenase"/>
    <property type="match status" value="1"/>
</dbReference>
<dbReference type="PROSITE" id="PS51819">
    <property type="entry name" value="VOC"/>
    <property type="match status" value="1"/>
</dbReference>
<dbReference type="PANTHER" id="PTHR21366:SF22">
    <property type="entry name" value="VOC DOMAIN-CONTAINING PROTEIN"/>
    <property type="match status" value="1"/>
</dbReference>
<proteinExistence type="predicted"/>
<protein>
    <submittedName>
        <fullName evidence="2">VOC family protein</fullName>
    </submittedName>
</protein>
<dbReference type="InterPro" id="IPR050383">
    <property type="entry name" value="GlyoxalaseI/FosfomycinResist"/>
</dbReference>
<organism evidence="2 3">
    <name type="scientific">Albidovulum sediminicola</name>
    <dbReference type="NCBI Taxonomy" id="2984331"/>
    <lineage>
        <taxon>Bacteria</taxon>
        <taxon>Pseudomonadati</taxon>
        <taxon>Pseudomonadota</taxon>
        <taxon>Alphaproteobacteria</taxon>
        <taxon>Rhodobacterales</taxon>
        <taxon>Paracoccaceae</taxon>
        <taxon>Albidovulum</taxon>
    </lineage>
</organism>
<dbReference type="RefSeq" id="WP_263720858.1">
    <property type="nucleotide sequence ID" value="NZ_JAOWLA010000004.1"/>
</dbReference>
<dbReference type="Proteomes" id="UP001652503">
    <property type="component" value="Unassembled WGS sequence"/>
</dbReference>
<comment type="caution">
    <text evidence="2">The sequence shown here is derived from an EMBL/GenBank/DDBJ whole genome shotgun (WGS) entry which is preliminary data.</text>
</comment>
<dbReference type="PANTHER" id="PTHR21366">
    <property type="entry name" value="GLYOXALASE FAMILY PROTEIN"/>
    <property type="match status" value="1"/>
</dbReference>
<evidence type="ECO:0000313" key="2">
    <source>
        <dbReference type="EMBL" id="MCV2864350.1"/>
    </source>
</evidence>
<dbReference type="InterPro" id="IPR004360">
    <property type="entry name" value="Glyas_Fos-R_dOase_dom"/>
</dbReference>
<keyword evidence="3" id="KW-1185">Reference proteome</keyword>
<dbReference type="Gene3D" id="3.10.180.10">
    <property type="entry name" value="2,3-Dihydroxybiphenyl 1,2-Dioxygenase, domain 1"/>
    <property type="match status" value="1"/>
</dbReference>
<dbReference type="InterPro" id="IPR037523">
    <property type="entry name" value="VOC_core"/>
</dbReference>
<accession>A0ABT2YZU6</accession>
<dbReference type="Pfam" id="PF00903">
    <property type="entry name" value="Glyoxalase"/>
    <property type="match status" value="1"/>
</dbReference>
<feature type="domain" description="VOC" evidence="1">
    <location>
        <begin position="6"/>
        <end position="134"/>
    </location>
</feature>
<gene>
    <name evidence="2" type="ORF">OE647_06295</name>
</gene>
<dbReference type="EMBL" id="JAOWLA010000004">
    <property type="protein sequence ID" value="MCV2864350.1"/>
    <property type="molecule type" value="Genomic_DNA"/>
</dbReference>
<sequence>MTAPSPIGTLESALYAEDLGAAETFYAEILGLRVIARQPDRHVFFAVGESLLLVFDPRATAAGAPPGARLPVPGHGASGPGHYCFKVDAAALDRWRDHLEAHDIAIEADFAWPNGARSIYVRDPAGNSVEFAPASLWF</sequence>
<name>A0ABT2YZU6_9RHOB</name>